<gene>
    <name evidence="2" type="ORF">ODALV1_LOCUS23015</name>
</gene>
<feature type="transmembrane region" description="Helical" evidence="1">
    <location>
        <begin position="286"/>
        <end position="308"/>
    </location>
</feature>
<keyword evidence="1" id="KW-0472">Membrane</keyword>
<dbReference type="EMBL" id="CAXLJM020000076">
    <property type="protein sequence ID" value="CAL8129254.1"/>
    <property type="molecule type" value="Genomic_DNA"/>
</dbReference>
<keyword evidence="1" id="KW-1133">Transmembrane helix</keyword>
<feature type="transmembrane region" description="Helical" evidence="1">
    <location>
        <begin position="164"/>
        <end position="187"/>
    </location>
</feature>
<accession>A0ABP1RJQ0</accession>
<evidence type="ECO:0000313" key="2">
    <source>
        <dbReference type="EMBL" id="CAL8129254.1"/>
    </source>
</evidence>
<sequence length="413" mass="47875">MGFFSLKMQYDFKLIERALQLQASISKYTCLPSVIYWDINSSKWKYRRGSELITLPWQFFSNIIGIFGILLYLYHLLNCLSSSCPIPAYSQYLFYLFMAVGTMYVGINLVFLKSADDFCASLNSLKAFSKYIELEKSVKKPSKTRRTGWRQMYFSEIMSKPPGIIAMSTVLYCLACPGPITVVVMWFNLDPLYWLMIQFENWMGNHFSAEIWNMILGLRVIVSYITLTEVHRTLATITLVTMYESPLYFQCLAYCSSLPLGWESLQAYNTLRKARYMNIESCSQTTGVSLGCCYLILVFANAMILFGWGLLPPAIYVIVIMITILLDLVMHWYFPQVTKIYDDSMNMTKTWNRKVSKIGYHKERKWIRAMLRAVRPIAFCCGSVGQLKKETRIKYFKSVFDGFFDVIVAFKGK</sequence>
<evidence type="ECO:0000313" key="3">
    <source>
        <dbReference type="Proteomes" id="UP001642540"/>
    </source>
</evidence>
<proteinExistence type="predicted"/>
<feature type="transmembrane region" description="Helical" evidence="1">
    <location>
        <begin position="59"/>
        <end position="80"/>
    </location>
</feature>
<comment type="caution">
    <text evidence="2">The sequence shown here is derived from an EMBL/GenBank/DDBJ whole genome shotgun (WGS) entry which is preliminary data.</text>
</comment>
<dbReference type="Proteomes" id="UP001642540">
    <property type="component" value="Unassembled WGS sequence"/>
</dbReference>
<evidence type="ECO:0000256" key="1">
    <source>
        <dbReference type="SAM" id="Phobius"/>
    </source>
</evidence>
<organism evidence="2 3">
    <name type="scientific">Orchesella dallaii</name>
    <dbReference type="NCBI Taxonomy" id="48710"/>
    <lineage>
        <taxon>Eukaryota</taxon>
        <taxon>Metazoa</taxon>
        <taxon>Ecdysozoa</taxon>
        <taxon>Arthropoda</taxon>
        <taxon>Hexapoda</taxon>
        <taxon>Collembola</taxon>
        <taxon>Entomobryomorpha</taxon>
        <taxon>Entomobryoidea</taxon>
        <taxon>Orchesellidae</taxon>
        <taxon>Orchesellinae</taxon>
        <taxon>Orchesella</taxon>
    </lineage>
</organism>
<keyword evidence="3" id="KW-1185">Reference proteome</keyword>
<feature type="transmembrane region" description="Helical" evidence="1">
    <location>
        <begin position="207"/>
        <end position="227"/>
    </location>
</feature>
<evidence type="ECO:0008006" key="4">
    <source>
        <dbReference type="Google" id="ProtNLM"/>
    </source>
</evidence>
<feature type="transmembrane region" description="Helical" evidence="1">
    <location>
        <begin position="92"/>
        <end position="112"/>
    </location>
</feature>
<keyword evidence="1" id="KW-0812">Transmembrane</keyword>
<feature type="transmembrane region" description="Helical" evidence="1">
    <location>
        <begin position="314"/>
        <end position="334"/>
    </location>
</feature>
<reference evidence="2 3" key="1">
    <citation type="submission" date="2024-08" db="EMBL/GenBank/DDBJ databases">
        <authorList>
            <person name="Cucini C."/>
            <person name="Frati F."/>
        </authorList>
    </citation>
    <scope>NUCLEOTIDE SEQUENCE [LARGE SCALE GENOMIC DNA]</scope>
</reference>
<name>A0ABP1RJQ0_9HEXA</name>
<protein>
    <recommendedName>
        <fullName evidence="4">Odorant receptor</fullName>
    </recommendedName>
</protein>